<dbReference type="GO" id="GO:0047936">
    <property type="term" value="F:glucose 1-dehydrogenase [NAD(P)+] activity"/>
    <property type="evidence" value="ECO:0007669"/>
    <property type="project" value="UniProtKB-EC"/>
</dbReference>
<evidence type="ECO:0000313" key="3">
    <source>
        <dbReference type="EMBL" id="MBL3677909.1"/>
    </source>
</evidence>
<dbReference type="InterPro" id="IPR002347">
    <property type="entry name" value="SDR_fam"/>
</dbReference>
<dbReference type="PANTHER" id="PTHR42760">
    <property type="entry name" value="SHORT-CHAIN DEHYDROGENASES/REDUCTASES FAMILY MEMBER"/>
    <property type="match status" value="1"/>
</dbReference>
<evidence type="ECO:0000256" key="1">
    <source>
        <dbReference type="ARBA" id="ARBA00006484"/>
    </source>
</evidence>
<dbReference type="SUPFAM" id="SSF51735">
    <property type="entry name" value="NAD(P)-binding Rossmann-fold domains"/>
    <property type="match status" value="1"/>
</dbReference>
<organism evidence="3 4">
    <name type="scientific">Leucobacter chromiireducens subsp. solipictus</name>
    <dbReference type="NCBI Taxonomy" id="398235"/>
    <lineage>
        <taxon>Bacteria</taxon>
        <taxon>Bacillati</taxon>
        <taxon>Actinomycetota</taxon>
        <taxon>Actinomycetes</taxon>
        <taxon>Micrococcales</taxon>
        <taxon>Microbacteriaceae</taxon>
        <taxon>Leucobacter</taxon>
    </lineage>
</organism>
<gene>
    <name evidence="3" type="ORF">D3230_01125</name>
</gene>
<dbReference type="InterPro" id="IPR020904">
    <property type="entry name" value="Sc_DH/Rdtase_CS"/>
</dbReference>
<sequence length="260" mass="27087">MQHTATPRHLDKTAFITGAGSGIGRQTAIRLAAEGAAMIITDVNAAAAAETVELITAAGGRAIAAVVDVRDRAQIQAAVAAGVEAFGAIHLLVNNAGLVTDHSLRTLTEDAWDLVLDVNLKGQWLVAQEVSLEIAKAGGGAIVNLSTVEASVVVTSGTTAQPHYNASKGGVPMLTKALAVELAPDNIRVNCVAPGPIATDFFDLEGVTSPEAQEFMNQRLLVQRIGTPDDIARAVSWLLSSEAEWIDGIQLPVDGGWLTR</sequence>
<comment type="caution">
    <text evidence="3">The sequence shown here is derived from an EMBL/GenBank/DDBJ whole genome shotgun (WGS) entry which is preliminary data.</text>
</comment>
<dbReference type="Proteomes" id="UP001645859">
    <property type="component" value="Unassembled WGS sequence"/>
</dbReference>
<dbReference type="PANTHER" id="PTHR42760:SF133">
    <property type="entry name" value="3-OXOACYL-[ACYL-CARRIER-PROTEIN] REDUCTASE"/>
    <property type="match status" value="1"/>
</dbReference>
<reference evidence="3 4" key="1">
    <citation type="submission" date="2018-09" db="EMBL/GenBank/DDBJ databases">
        <title>Comparative genomics of Leucobacter spp.</title>
        <authorList>
            <person name="Reis A.C."/>
            <person name="Kolvenbach B.A."/>
            <person name="Corvini P.F.X."/>
            <person name="Nunes O.C."/>
        </authorList>
    </citation>
    <scope>NUCLEOTIDE SEQUENCE [LARGE SCALE GENOMIC DNA]</scope>
    <source>
        <strain evidence="3 4">TAN 31504</strain>
    </source>
</reference>
<dbReference type="Pfam" id="PF13561">
    <property type="entry name" value="adh_short_C2"/>
    <property type="match status" value="1"/>
</dbReference>
<evidence type="ECO:0000313" key="4">
    <source>
        <dbReference type="Proteomes" id="UP001645859"/>
    </source>
</evidence>
<dbReference type="EC" id="1.1.1.47" evidence="3"/>
<dbReference type="PRINTS" id="PR00081">
    <property type="entry name" value="GDHRDH"/>
</dbReference>
<proteinExistence type="inferred from homology"/>
<protein>
    <submittedName>
        <fullName evidence="3">Glucose 1-dehydrogenase</fullName>
        <ecNumber evidence="3">1.1.1.47</ecNumber>
    </submittedName>
</protein>
<dbReference type="EMBL" id="QYAC01000001">
    <property type="protein sequence ID" value="MBL3677909.1"/>
    <property type="molecule type" value="Genomic_DNA"/>
</dbReference>
<dbReference type="InterPro" id="IPR036291">
    <property type="entry name" value="NAD(P)-bd_dom_sf"/>
</dbReference>
<dbReference type="PRINTS" id="PR00080">
    <property type="entry name" value="SDRFAMILY"/>
</dbReference>
<dbReference type="NCBIfam" id="NF005559">
    <property type="entry name" value="PRK07231.1"/>
    <property type="match status" value="1"/>
</dbReference>
<accession>A0ABS1SEI5</accession>
<evidence type="ECO:0000256" key="2">
    <source>
        <dbReference type="ARBA" id="ARBA00023002"/>
    </source>
</evidence>
<dbReference type="PROSITE" id="PS00061">
    <property type="entry name" value="ADH_SHORT"/>
    <property type="match status" value="1"/>
</dbReference>
<keyword evidence="2 3" id="KW-0560">Oxidoreductase</keyword>
<keyword evidence="4" id="KW-1185">Reference proteome</keyword>
<comment type="similarity">
    <text evidence="1">Belongs to the short-chain dehydrogenases/reductases (SDR) family.</text>
</comment>
<dbReference type="Gene3D" id="3.40.50.720">
    <property type="entry name" value="NAD(P)-binding Rossmann-like Domain"/>
    <property type="match status" value="1"/>
</dbReference>
<name>A0ABS1SEI5_9MICO</name>